<proteinExistence type="predicted"/>
<keyword evidence="3" id="KW-1185">Reference proteome</keyword>
<feature type="compositionally biased region" description="Basic and acidic residues" evidence="1">
    <location>
        <begin position="1"/>
        <end position="14"/>
    </location>
</feature>
<organism evidence="2 3">
    <name type="scientific">Coccomyxa viridis</name>
    <dbReference type="NCBI Taxonomy" id="1274662"/>
    <lineage>
        <taxon>Eukaryota</taxon>
        <taxon>Viridiplantae</taxon>
        <taxon>Chlorophyta</taxon>
        <taxon>core chlorophytes</taxon>
        <taxon>Trebouxiophyceae</taxon>
        <taxon>Trebouxiophyceae incertae sedis</taxon>
        <taxon>Coccomyxaceae</taxon>
        <taxon>Coccomyxa</taxon>
    </lineage>
</organism>
<evidence type="ECO:0008006" key="4">
    <source>
        <dbReference type="Google" id="ProtNLM"/>
    </source>
</evidence>
<name>A0AAV1HSZ0_9CHLO</name>
<gene>
    <name evidence="2" type="ORF">CVIRNUC_001398</name>
</gene>
<dbReference type="AlphaFoldDB" id="A0AAV1HSZ0"/>
<comment type="caution">
    <text evidence="2">The sequence shown here is derived from an EMBL/GenBank/DDBJ whole genome shotgun (WGS) entry which is preliminary data.</text>
</comment>
<sequence>MDVWDDGQHQHPESARNLGQGDPNQAEAEGGSTVAKGNLWQQKHRTELDSPLHMESWATLSASDVWNSTEADSPPDGFDWQTYLAYYPDLVQSGINSESRALQHYLQHGRREGRLYRRLKVLLHYTACTGLINQHYSHIAAFTLSSAIGAQLVLAPALQRDSFGSYFSMHKEQNEVTWTPTSVSLLLDEDRIIKEWQAHGMQVHKTPPLVEAPNLQNPDQAWPMYQRSDEEERLTVRLSEIYLQAWELPELMDRVRSAVVDRAMRLMSERPDEPISYIKFDLPRASMVARTLFFNPLLTRLADEIVAGMAEAGVQAYNSLHLRIEKDARDWSAIMGGTGALWHGYATAMQKAEFDASVPLYAASGLLTYGATEGLASEQKALVDFLVLAGGARYVGFGSSTFSFFLQEYRVLQGLPRSASVLVDASAIGTDALFYTAATVV</sequence>
<accession>A0AAV1HSZ0</accession>
<reference evidence="2 3" key="1">
    <citation type="submission" date="2023-10" db="EMBL/GenBank/DDBJ databases">
        <authorList>
            <person name="Maclean D."/>
            <person name="Macfadyen A."/>
        </authorList>
    </citation>
    <scope>NUCLEOTIDE SEQUENCE [LARGE SCALE GENOMIC DNA]</scope>
</reference>
<feature type="region of interest" description="Disordered" evidence="1">
    <location>
        <begin position="1"/>
        <end position="38"/>
    </location>
</feature>
<dbReference type="EMBL" id="CAUYUE010000002">
    <property type="protein sequence ID" value="CAK0742463.1"/>
    <property type="molecule type" value="Genomic_DNA"/>
</dbReference>
<evidence type="ECO:0000256" key="1">
    <source>
        <dbReference type="SAM" id="MobiDB-lite"/>
    </source>
</evidence>
<dbReference type="CDD" id="cd11296">
    <property type="entry name" value="O-FucT_like"/>
    <property type="match status" value="1"/>
</dbReference>
<protein>
    <recommendedName>
        <fullName evidence="4">O-fucosyltransferase family protein</fullName>
    </recommendedName>
</protein>
<evidence type="ECO:0000313" key="2">
    <source>
        <dbReference type="EMBL" id="CAK0742463.1"/>
    </source>
</evidence>
<dbReference type="Proteomes" id="UP001314263">
    <property type="component" value="Unassembled WGS sequence"/>
</dbReference>
<evidence type="ECO:0000313" key="3">
    <source>
        <dbReference type="Proteomes" id="UP001314263"/>
    </source>
</evidence>